<sequence>MTSLRFDDKAAGVWLKARWKAGPRGGTCQILLIVKTGSSACLPGASSFSIDI</sequence>
<accession>A0A853IT13</accession>
<proteinExistence type="predicted"/>
<name>A0A853IT13_9BURK</name>
<evidence type="ECO:0000313" key="1">
    <source>
        <dbReference type="EMBL" id="NZA00781.1"/>
    </source>
</evidence>
<dbReference type="AlphaFoldDB" id="A0A853IT13"/>
<gene>
    <name evidence="1" type="ORF">H0I39_01480</name>
</gene>
<dbReference type="RefSeq" id="WP_180549323.1">
    <property type="nucleotide sequence ID" value="NZ_JACCKX010000001.1"/>
</dbReference>
<evidence type="ECO:0000313" key="2">
    <source>
        <dbReference type="Proteomes" id="UP000589716"/>
    </source>
</evidence>
<dbReference type="EMBL" id="JACCKX010000001">
    <property type="protein sequence ID" value="NZA00781.1"/>
    <property type="molecule type" value="Genomic_DNA"/>
</dbReference>
<organism evidence="1 2">
    <name type="scientific">Ottowia beijingensis</name>
    <dbReference type="NCBI Taxonomy" id="1207057"/>
    <lineage>
        <taxon>Bacteria</taxon>
        <taxon>Pseudomonadati</taxon>
        <taxon>Pseudomonadota</taxon>
        <taxon>Betaproteobacteria</taxon>
        <taxon>Burkholderiales</taxon>
        <taxon>Comamonadaceae</taxon>
        <taxon>Ottowia</taxon>
    </lineage>
</organism>
<dbReference type="Proteomes" id="UP000589716">
    <property type="component" value="Unassembled WGS sequence"/>
</dbReference>
<comment type="caution">
    <text evidence="1">The sequence shown here is derived from an EMBL/GenBank/DDBJ whole genome shotgun (WGS) entry which is preliminary data.</text>
</comment>
<reference evidence="1 2" key="1">
    <citation type="submission" date="2020-07" db="EMBL/GenBank/DDBJ databases">
        <authorList>
            <person name="Maaloum M."/>
        </authorList>
    </citation>
    <scope>NUCLEOTIDE SEQUENCE [LARGE SCALE GENOMIC DNA]</scope>
    <source>
        <strain evidence="1 2">GCS-AN-3</strain>
    </source>
</reference>
<keyword evidence="2" id="KW-1185">Reference proteome</keyword>
<protein>
    <submittedName>
        <fullName evidence="1">Uncharacterized protein</fullName>
    </submittedName>
</protein>